<reference evidence="1 2" key="1">
    <citation type="submission" date="2019-05" db="EMBL/GenBank/DDBJ databases">
        <title>Another draft genome of Portunus trituberculatus and its Hox gene families provides insights of decapod evolution.</title>
        <authorList>
            <person name="Jeong J.-H."/>
            <person name="Song I."/>
            <person name="Kim S."/>
            <person name="Choi T."/>
            <person name="Kim D."/>
            <person name="Ryu S."/>
            <person name="Kim W."/>
        </authorList>
    </citation>
    <scope>NUCLEOTIDE SEQUENCE [LARGE SCALE GENOMIC DNA]</scope>
    <source>
        <tissue evidence="1">Muscle</tissue>
    </source>
</reference>
<organism evidence="1 2">
    <name type="scientific">Portunus trituberculatus</name>
    <name type="common">Swimming crab</name>
    <name type="synonym">Neptunus trituberculatus</name>
    <dbReference type="NCBI Taxonomy" id="210409"/>
    <lineage>
        <taxon>Eukaryota</taxon>
        <taxon>Metazoa</taxon>
        <taxon>Ecdysozoa</taxon>
        <taxon>Arthropoda</taxon>
        <taxon>Crustacea</taxon>
        <taxon>Multicrustacea</taxon>
        <taxon>Malacostraca</taxon>
        <taxon>Eumalacostraca</taxon>
        <taxon>Eucarida</taxon>
        <taxon>Decapoda</taxon>
        <taxon>Pleocyemata</taxon>
        <taxon>Brachyura</taxon>
        <taxon>Eubrachyura</taxon>
        <taxon>Portunoidea</taxon>
        <taxon>Portunidae</taxon>
        <taxon>Portuninae</taxon>
        <taxon>Portunus</taxon>
    </lineage>
</organism>
<dbReference type="Proteomes" id="UP000324222">
    <property type="component" value="Unassembled WGS sequence"/>
</dbReference>
<keyword evidence="2" id="KW-1185">Reference proteome</keyword>
<proteinExistence type="predicted"/>
<dbReference type="EMBL" id="VSRR010002528">
    <property type="protein sequence ID" value="MPC31918.1"/>
    <property type="molecule type" value="Genomic_DNA"/>
</dbReference>
<name>A0A5B7EEL8_PORTR</name>
<comment type="caution">
    <text evidence="1">The sequence shown here is derived from an EMBL/GenBank/DDBJ whole genome shotgun (WGS) entry which is preliminary data.</text>
</comment>
<evidence type="ECO:0000313" key="2">
    <source>
        <dbReference type="Proteomes" id="UP000324222"/>
    </source>
</evidence>
<protein>
    <submittedName>
        <fullName evidence="1">Uncharacterized protein</fullName>
    </submittedName>
</protein>
<sequence>MVKVSKQELFECETVVCCFVRFASQGERIFPRTGASQAGSAQVKHNVRKCLTSTQCSVGSRRRHYLPHLVNSSGAAFLSRMKALG</sequence>
<accession>A0A5B7EEL8</accession>
<evidence type="ECO:0000313" key="1">
    <source>
        <dbReference type="EMBL" id="MPC31918.1"/>
    </source>
</evidence>
<dbReference type="AlphaFoldDB" id="A0A5B7EEL8"/>
<gene>
    <name evidence="1" type="ORF">E2C01_025218</name>
</gene>